<proteinExistence type="predicted"/>
<dbReference type="Pfam" id="PF01381">
    <property type="entry name" value="HTH_3"/>
    <property type="match status" value="1"/>
</dbReference>
<dbReference type="GO" id="GO:0003677">
    <property type="term" value="F:DNA binding"/>
    <property type="evidence" value="ECO:0007669"/>
    <property type="project" value="InterPro"/>
</dbReference>
<dbReference type="SUPFAM" id="SSF47413">
    <property type="entry name" value="lambda repressor-like DNA-binding domains"/>
    <property type="match status" value="1"/>
</dbReference>
<name>A0AAW9NNH4_9BACL</name>
<dbReference type="EMBL" id="JARSFG010000003">
    <property type="protein sequence ID" value="MEC1177283.1"/>
    <property type="molecule type" value="Genomic_DNA"/>
</dbReference>
<dbReference type="AlphaFoldDB" id="A0AAW9NNH4"/>
<gene>
    <name evidence="2" type="ORF">P9B03_02200</name>
</gene>
<reference evidence="2 3" key="1">
    <citation type="submission" date="2023-03" db="EMBL/GenBank/DDBJ databases">
        <title>Bacillus Genome Sequencing.</title>
        <authorList>
            <person name="Dunlap C."/>
        </authorList>
    </citation>
    <scope>NUCLEOTIDE SEQUENCE [LARGE SCALE GENOMIC DNA]</scope>
    <source>
        <strain evidence="2 3">B-59205</strain>
    </source>
</reference>
<evidence type="ECO:0000313" key="2">
    <source>
        <dbReference type="EMBL" id="MEC1177283.1"/>
    </source>
</evidence>
<protein>
    <submittedName>
        <fullName evidence="2">Helix-turn-helix transcriptional regulator</fullName>
    </submittedName>
</protein>
<organism evidence="2 3">
    <name type="scientific">Metasolibacillus meyeri</name>
    <dbReference type="NCBI Taxonomy" id="1071052"/>
    <lineage>
        <taxon>Bacteria</taxon>
        <taxon>Bacillati</taxon>
        <taxon>Bacillota</taxon>
        <taxon>Bacilli</taxon>
        <taxon>Bacillales</taxon>
        <taxon>Caryophanaceae</taxon>
        <taxon>Metasolibacillus</taxon>
    </lineage>
</organism>
<keyword evidence="3" id="KW-1185">Reference proteome</keyword>
<accession>A0AAW9NNH4</accession>
<comment type="caution">
    <text evidence="2">The sequence shown here is derived from an EMBL/GenBank/DDBJ whole genome shotgun (WGS) entry which is preliminary data.</text>
</comment>
<dbReference type="InterPro" id="IPR010982">
    <property type="entry name" value="Lambda_DNA-bd_dom_sf"/>
</dbReference>
<feature type="domain" description="HTH cro/C1-type" evidence="1">
    <location>
        <begin position="95"/>
        <end position="149"/>
    </location>
</feature>
<dbReference type="RefSeq" id="WP_326121571.1">
    <property type="nucleotide sequence ID" value="NZ_JARSFG010000003.1"/>
</dbReference>
<dbReference type="CDD" id="cd00093">
    <property type="entry name" value="HTH_XRE"/>
    <property type="match status" value="1"/>
</dbReference>
<dbReference type="Proteomes" id="UP001344888">
    <property type="component" value="Unassembled WGS sequence"/>
</dbReference>
<dbReference type="Gene3D" id="1.10.260.40">
    <property type="entry name" value="lambda repressor-like DNA-binding domains"/>
    <property type="match status" value="1"/>
</dbReference>
<sequence length="153" mass="17425">MQKRTCNGCRAIIRKHDYFICNLGKGVAPIFTDDVLVGARPTGMCLKPTTYKEYMQMLTGRYKPKRKRKPKKEVTEPILDELRKIKVPAPKRIRMISERRARRLSQAKLGQLIGCSASFIGHLETGRSNPSADIATKLVQVLEVSFYDLFPDL</sequence>
<dbReference type="InterPro" id="IPR001387">
    <property type="entry name" value="Cro/C1-type_HTH"/>
</dbReference>
<dbReference type="SMART" id="SM00530">
    <property type="entry name" value="HTH_XRE"/>
    <property type="match status" value="1"/>
</dbReference>
<dbReference type="PROSITE" id="PS50943">
    <property type="entry name" value="HTH_CROC1"/>
    <property type="match status" value="1"/>
</dbReference>
<evidence type="ECO:0000313" key="3">
    <source>
        <dbReference type="Proteomes" id="UP001344888"/>
    </source>
</evidence>
<evidence type="ECO:0000259" key="1">
    <source>
        <dbReference type="PROSITE" id="PS50943"/>
    </source>
</evidence>